<dbReference type="InterPro" id="IPR026881">
    <property type="entry name" value="WYL_dom"/>
</dbReference>
<dbReference type="Pfam" id="PF13280">
    <property type="entry name" value="WYL"/>
    <property type="match status" value="1"/>
</dbReference>
<dbReference type="Proteomes" id="UP000253805">
    <property type="component" value="Unassembled WGS sequence"/>
</dbReference>
<evidence type="ECO:0000313" key="3">
    <source>
        <dbReference type="Proteomes" id="UP000253805"/>
    </source>
</evidence>
<protein>
    <submittedName>
        <fullName evidence="2">WYL domain-containing protein</fullName>
    </submittedName>
</protein>
<accession>A0A369NYK9</accession>
<evidence type="ECO:0000259" key="1">
    <source>
        <dbReference type="Pfam" id="PF13280"/>
    </source>
</evidence>
<feature type="domain" description="WYL" evidence="1">
    <location>
        <begin position="143"/>
        <end position="214"/>
    </location>
</feature>
<comment type="caution">
    <text evidence="2">The sequence shown here is derived from an EMBL/GenBank/DDBJ whole genome shotgun (WGS) entry which is preliminary data.</text>
</comment>
<dbReference type="InterPro" id="IPR051534">
    <property type="entry name" value="CBASS_pafABC_assoc_protein"/>
</dbReference>
<dbReference type="EMBL" id="PPUT01000029">
    <property type="protein sequence ID" value="RDC42432.1"/>
    <property type="molecule type" value="Genomic_DNA"/>
</dbReference>
<sequence length="329" mass="37809">MANQPNQKLKLLYLMEILMKKTDASHGLTMNEILGELAARGIDAERKSVSRDFDVLRDYGFDVLFDSSVKRWRMGERPFAPEELVMLVDAVQSAGFLTERMALGLIAKLKWFASESQEARLDQRLDMAEYVKMNNPEVFWSIDAIQEAMHVGRKVEFRYFHFGTDGRRVLNRDGRLYRATPLRLVYAEGLYYLLTYNDHYDDMTPYRVDRMVDVGVSSEQATRNKSVSTWKMADDVRLSFGVYGDSPQEPIVMEVDGRYVSVMLDKFGEDMDLYPVADGRAKVYARAPLSPQFYGWLFQLGTDVKLLGSKKAVEAYKSYLRDTAAFYGI</sequence>
<reference evidence="2 3" key="1">
    <citation type="journal article" date="2018" name="Elife">
        <title>Discovery and characterization of a prevalent human gut bacterial enzyme sufficient for the inactivation of a family of plant toxins.</title>
        <authorList>
            <person name="Koppel N."/>
            <person name="Bisanz J.E."/>
            <person name="Pandelia M.E."/>
            <person name="Turnbaugh P.J."/>
            <person name="Balskus E.P."/>
        </authorList>
    </citation>
    <scope>NUCLEOTIDE SEQUENCE [LARGE SCALE GENOMIC DNA]</scope>
    <source>
        <strain evidence="2 3">OB21 GAM 11</strain>
    </source>
</reference>
<dbReference type="AlphaFoldDB" id="A0A369NYK9"/>
<dbReference type="PANTHER" id="PTHR34580">
    <property type="match status" value="1"/>
</dbReference>
<organism evidence="2 3">
    <name type="scientific">Adlercreutzia equolifaciens subsp. celatus</name>
    <dbReference type="NCBI Taxonomy" id="394340"/>
    <lineage>
        <taxon>Bacteria</taxon>
        <taxon>Bacillati</taxon>
        <taxon>Actinomycetota</taxon>
        <taxon>Coriobacteriia</taxon>
        <taxon>Eggerthellales</taxon>
        <taxon>Eggerthellaceae</taxon>
        <taxon>Adlercreutzia</taxon>
    </lineage>
</organism>
<proteinExistence type="predicted"/>
<dbReference type="InterPro" id="IPR036390">
    <property type="entry name" value="WH_DNA-bd_sf"/>
</dbReference>
<gene>
    <name evidence="2" type="ORF">C1850_09755</name>
</gene>
<dbReference type="PANTHER" id="PTHR34580:SF1">
    <property type="entry name" value="PROTEIN PAFC"/>
    <property type="match status" value="1"/>
</dbReference>
<name>A0A369NYK9_9ACTN</name>
<dbReference type="RefSeq" id="WP_114549547.1">
    <property type="nucleotide sequence ID" value="NZ_PPUT01000029.1"/>
</dbReference>
<dbReference type="SUPFAM" id="SSF46785">
    <property type="entry name" value="Winged helix' DNA-binding domain"/>
    <property type="match status" value="1"/>
</dbReference>
<dbReference type="PROSITE" id="PS52050">
    <property type="entry name" value="WYL"/>
    <property type="match status" value="1"/>
</dbReference>
<evidence type="ECO:0000313" key="2">
    <source>
        <dbReference type="EMBL" id="RDC42432.1"/>
    </source>
</evidence>